<name>A0A1C4DME0_9ENTR</name>
<sequence length="62" mass="6797">MYYVQFNDKSRKEITGVFLAPQPAEFFPFQGAVEDDDPRLAAVSELIGVMSMSGGNNAPVNE</sequence>
<gene>
    <name evidence="1" type="ORF">GA0061071_11349</name>
</gene>
<dbReference type="EMBL" id="FMAY01000013">
    <property type="protein sequence ID" value="SCC32507.1"/>
    <property type="molecule type" value="Genomic_DNA"/>
</dbReference>
<dbReference type="RefSeq" id="WP_088237032.1">
    <property type="nucleotide sequence ID" value="NZ_FMAY01000013.1"/>
</dbReference>
<proteinExistence type="predicted"/>
<reference evidence="2" key="1">
    <citation type="submission" date="2016-08" db="EMBL/GenBank/DDBJ databases">
        <authorList>
            <person name="Varghese N."/>
            <person name="Submissions Spin"/>
        </authorList>
    </citation>
    <scope>NUCLEOTIDE SEQUENCE [LARGE SCALE GENOMIC DNA]</scope>
    <source>
        <strain evidence="2">REICA_082</strain>
    </source>
</reference>
<dbReference type="Proteomes" id="UP000198975">
    <property type="component" value="Unassembled WGS sequence"/>
</dbReference>
<keyword evidence="2" id="KW-1185">Reference proteome</keyword>
<dbReference type="AlphaFoldDB" id="A0A1C4DME0"/>
<evidence type="ECO:0000313" key="2">
    <source>
        <dbReference type="Proteomes" id="UP000198975"/>
    </source>
</evidence>
<evidence type="ECO:0000313" key="1">
    <source>
        <dbReference type="EMBL" id="SCC32507.1"/>
    </source>
</evidence>
<organism evidence="1 2">
    <name type="scientific">Kosakonia oryzendophytica</name>
    <dbReference type="NCBI Taxonomy" id="1005665"/>
    <lineage>
        <taxon>Bacteria</taxon>
        <taxon>Pseudomonadati</taxon>
        <taxon>Pseudomonadota</taxon>
        <taxon>Gammaproteobacteria</taxon>
        <taxon>Enterobacterales</taxon>
        <taxon>Enterobacteriaceae</taxon>
        <taxon>Kosakonia</taxon>
    </lineage>
</organism>
<protein>
    <submittedName>
        <fullName evidence="1">Uncharacterized protein</fullName>
    </submittedName>
</protein>
<accession>A0A1C4DME0</accession>